<keyword evidence="1" id="KW-0732">Signal</keyword>
<dbReference type="InterPro" id="IPR013783">
    <property type="entry name" value="Ig-like_fold"/>
</dbReference>
<protein>
    <recommendedName>
        <fullName evidence="2">Dystroglycan-type cadherin-like domain-containing protein</fullName>
    </recommendedName>
</protein>
<evidence type="ECO:0000256" key="1">
    <source>
        <dbReference type="SAM" id="SignalP"/>
    </source>
</evidence>
<sequence length="396" mass="44862">MNKLTFILLFILFAFFACQQEPAKLWDSPDAYLGQTPPSDTPKVFAPGILAEKGAWAGDRVAFSDDGKEFYYSHNNTWFDGKNLKVKYLKYANGKWNGPYVLTEKYYAPTFSPDGKTMYFIGGPDKVPGKDFVWQAHRTDTGWTAPVEYMHKPYRLYDFMPTISGNMYAGSNGNWGTRDWRNCKFSRIDASKGDTAIRSLGVPLNSPGFNGDFFVAKDESYMIISAKEHPDFECELYISYHKQDDTWTNPKSLGPLINNGLAHRWGEYVSPDGKYLFYTHGHSEKDCFIFWVRFDTLFEKLKHTNFEPYVKNPIKDQSAKAGSSFSFQIPGDTFFDDDGINRLTFSVGQLPEGLKFDTITKTITGNPVKPGKYEVEITATDTAMATVSAKLKVSVN</sequence>
<organism evidence="3 4">
    <name type="scientific">Mucilaginibacter xinganensis</name>
    <dbReference type="NCBI Taxonomy" id="1234841"/>
    <lineage>
        <taxon>Bacteria</taxon>
        <taxon>Pseudomonadati</taxon>
        <taxon>Bacteroidota</taxon>
        <taxon>Sphingobacteriia</taxon>
        <taxon>Sphingobacteriales</taxon>
        <taxon>Sphingobacteriaceae</taxon>
        <taxon>Mucilaginibacter</taxon>
    </lineage>
</organism>
<dbReference type="SUPFAM" id="SSF49313">
    <property type="entry name" value="Cadherin-like"/>
    <property type="match status" value="1"/>
</dbReference>
<evidence type="ECO:0000313" key="3">
    <source>
        <dbReference type="EMBL" id="ASU34670.1"/>
    </source>
</evidence>
<dbReference type="InterPro" id="IPR015919">
    <property type="entry name" value="Cadherin-like_sf"/>
</dbReference>
<dbReference type="SUPFAM" id="SSF50993">
    <property type="entry name" value="Peptidase/esterase 'gauge' domain"/>
    <property type="match status" value="1"/>
</dbReference>
<dbReference type="OrthoDB" id="8432779at2"/>
<dbReference type="SMART" id="SM00736">
    <property type="entry name" value="CADG"/>
    <property type="match status" value="1"/>
</dbReference>
<dbReference type="PROSITE" id="PS51257">
    <property type="entry name" value="PROKAR_LIPOPROTEIN"/>
    <property type="match status" value="1"/>
</dbReference>
<feature type="signal peptide" evidence="1">
    <location>
        <begin position="1"/>
        <end position="19"/>
    </location>
</feature>
<dbReference type="InterPro" id="IPR006644">
    <property type="entry name" value="Cadg"/>
</dbReference>
<dbReference type="Gene3D" id="2.60.40.10">
    <property type="entry name" value="Immunoglobulins"/>
    <property type="match status" value="1"/>
</dbReference>
<reference evidence="3 4" key="1">
    <citation type="submission" date="2017-08" db="EMBL/GenBank/DDBJ databases">
        <title>Complete genome sequence of Mucilaginibacter sp. strain BJC16-A31.</title>
        <authorList>
            <consortium name="Henan University of Science and Technology"/>
            <person name="You X."/>
        </authorList>
    </citation>
    <scope>NUCLEOTIDE SEQUENCE [LARGE SCALE GENOMIC DNA]</scope>
    <source>
        <strain evidence="3 4">BJC16-A31</strain>
    </source>
</reference>
<keyword evidence="4" id="KW-1185">Reference proteome</keyword>
<dbReference type="GO" id="GO:0016020">
    <property type="term" value="C:membrane"/>
    <property type="evidence" value="ECO:0007669"/>
    <property type="project" value="InterPro"/>
</dbReference>
<dbReference type="Pfam" id="PF07676">
    <property type="entry name" value="PD40"/>
    <property type="match status" value="1"/>
</dbReference>
<name>A0A223NXZ7_9SPHI</name>
<dbReference type="InterPro" id="IPR011659">
    <property type="entry name" value="WD40"/>
</dbReference>
<feature type="chain" id="PRO_5012375159" description="Dystroglycan-type cadherin-like domain-containing protein" evidence="1">
    <location>
        <begin position="20"/>
        <end position="396"/>
    </location>
</feature>
<dbReference type="AlphaFoldDB" id="A0A223NXZ7"/>
<feature type="domain" description="Dystroglycan-type cadherin-like" evidence="2">
    <location>
        <begin position="309"/>
        <end position="396"/>
    </location>
</feature>
<evidence type="ECO:0000259" key="2">
    <source>
        <dbReference type="SMART" id="SM00736"/>
    </source>
</evidence>
<dbReference type="GO" id="GO:0005509">
    <property type="term" value="F:calcium ion binding"/>
    <property type="evidence" value="ECO:0007669"/>
    <property type="project" value="InterPro"/>
</dbReference>
<dbReference type="EMBL" id="CP022743">
    <property type="protein sequence ID" value="ASU34670.1"/>
    <property type="molecule type" value="Genomic_DNA"/>
</dbReference>
<accession>A0A223NXZ7</accession>
<proteinExistence type="predicted"/>
<dbReference type="KEGG" id="muc:MuYL_2783"/>
<gene>
    <name evidence="3" type="ORF">MuYL_2783</name>
</gene>
<dbReference type="Proteomes" id="UP000215002">
    <property type="component" value="Chromosome"/>
</dbReference>
<evidence type="ECO:0000313" key="4">
    <source>
        <dbReference type="Proteomes" id="UP000215002"/>
    </source>
</evidence>
<dbReference type="RefSeq" id="WP_094570995.1">
    <property type="nucleotide sequence ID" value="NZ_CP022743.1"/>
</dbReference>
<dbReference type="Pfam" id="PF05345">
    <property type="entry name" value="He_PIG"/>
    <property type="match status" value="1"/>
</dbReference>